<dbReference type="PROSITE" id="PS50928">
    <property type="entry name" value="ABC_TM1"/>
    <property type="match status" value="1"/>
</dbReference>
<feature type="transmembrane region" description="Helical" evidence="5">
    <location>
        <begin position="168"/>
        <end position="187"/>
    </location>
</feature>
<evidence type="ECO:0000313" key="7">
    <source>
        <dbReference type="EMBL" id="RUR46726.1"/>
    </source>
</evidence>
<keyword evidence="8" id="KW-1185">Reference proteome</keyword>
<dbReference type="OrthoDB" id="44077at2"/>
<organism evidence="7 8">
    <name type="scientific">Vreelandella populi</name>
    <dbReference type="NCBI Taxonomy" id="2498858"/>
    <lineage>
        <taxon>Bacteria</taxon>
        <taxon>Pseudomonadati</taxon>
        <taxon>Pseudomonadota</taxon>
        <taxon>Gammaproteobacteria</taxon>
        <taxon>Oceanospirillales</taxon>
        <taxon>Halomonadaceae</taxon>
        <taxon>Vreelandella</taxon>
    </lineage>
</organism>
<gene>
    <name evidence="7" type="ORF">ELY37_12315</name>
</gene>
<feature type="transmembrane region" description="Helical" evidence="5">
    <location>
        <begin position="74"/>
        <end position="101"/>
    </location>
</feature>
<keyword evidence="2 5" id="KW-0812">Transmembrane</keyword>
<comment type="similarity">
    <text evidence="5">Belongs to the binding-protein-dependent transport system permease family.</text>
</comment>
<name>A0A3S0X220_9GAMM</name>
<evidence type="ECO:0000259" key="6">
    <source>
        <dbReference type="PROSITE" id="PS50928"/>
    </source>
</evidence>
<dbReference type="InterPro" id="IPR035906">
    <property type="entry name" value="MetI-like_sf"/>
</dbReference>
<keyword evidence="5" id="KW-0813">Transport</keyword>
<feature type="transmembrane region" description="Helical" evidence="5">
    <location>
        <begin position="21"/>
        <end position="41"/>
    </location>
</feature>
<dbReference type="RefSeq" id="WP_126950787.1">
    <property type="nucleotide sequence ID" value="NZ_RZHC01000019.1"/>
</dbReference>
<feature type="transmembrane region" description="Helical" evidence="5">
    <location>
        <begin position="261"/>
        <end position="283"/>
    </location>
</feature>
<feature type="transmembrane region" description="Helical" evidence="5">
    <location>
        <begin position="218"/>
        <end position="241"/>
    </location>
</feature>
<dbReference type="Gene3D" id="1.10.3720.10">
    <property type="entry name" value="MetI-like"/>
    <property type="match status" value="1"/>
</dbReference>
<evidence type="ECO:0000256" key="3">
    <source>
        <dbReference type="ARBA" id="ARBA00022989"/>
    </source>
</evidence>
<accession>A0A3S0X220</accession>
<dbReference type="Pfam" id="PF00528">
    <property type="entry name" value="BPD_transp_1"/>
    <property type="match status" value="1"/>
</dbReference>
<dbReference type="Proteomes" id="UP000286912">
    <property type="component" value="Unassembled WGS sequence"/>
</dbReference>
<dbReference type="GO" id="GO:0055085">
    <property type="term" value="P:transmembrane transport"/>
    <property type="evidence" value="ECO:0007669"/>
    <property type="project" value="InterPro"/>
</dbReference>
<dbReference type="EMBL" id="RZHD01000005">
    <property type="protein sequence ID" value="RUR46726.1"/>
    <property type="molecule type" value="Genomic_DNA"/>
</dbReference>
<sequence length="293" mass="31881">MTTSSSQVHSLAVPNRRLPRISLGMLLVLPALTAILLLYALPLARSLVTAFRDSSGAWTTDHVVRAFSLYGRDMLFSVGVVSVSLALIAAISIAISGYLVLGATPWAVRLLRWLYRWPLFIPFVVTGQIARSFLATNGMMNNVLVETGLMASSSAQSFLDWRGLVLTFAWKQVPFVTLLLAGAMAAVDRSHIEAARNAGANRLRCLFEIVLPQAAPSLWVGLILSLVAMLSVLSVPMMLISGNPTMMTAMMAHRITYYGDYGIANALGLFSYALTAVTAWVYLRLTLRREATA</sequence>
<dbReference type="GO" id="GO:0005886">
    <property type="term" value="C:plasma membrane"/>
    <property type="evidence" value="ECO:0007669"/>
    <property type="project" value="UniProtKB-SubCell"/>
</dbReference>
<dbReference type="CDD" id="cd06261">
    <property type="entry name" value="TM_PBP2"/>
    <property type="match status" value="1"/>
</dbReference>
<keyword evidence="4 5" id="KW-0472">Membrane</keyword>
<dbReference type="SUPFAM" id="SSF161098">
    <property type="entry name" value="MetI-like"/>
    <property type="match status" value="1"/>
</dbReference>
<keyword evidence="3 5" id="KW-1133">Transmembrane helix</keyword>
<dbReference type="PANTHER" id="PTHR43759:SF1">
    <property type="entry name" value="GLUCOSE IMPORT SYSTEM PERMEASE PROTEIN GLCT"/>
    <property type="match status" value="1"/>
</dbReference>
<dbReference type="PANTHER" id="PTHR43759">
    <property type="entry name" value="TREHALOSE TRANSPORT SYSTEM PERMEASE PROTEIN SUGA"/>
    <property type="match status" value="1"/>
</dbReference>
<protein>
    <submittedName>
        <fullName evidence="7">Sugar ABC transporter permease</fullName>
    </submittedName>
</protein>
<dbReference type="InterPro" id="IPR000515">
    <property type="entry name" value="MetI-like"/>
</dbReference>
<dbReference type="InterPro" id="IPR052730">
    <property type="entry name" value="Sugar_ABC_transporter"/>
</dbReference>
<reference evidence="7 8" key="1">
    <citation type="submission" date="2018-12" db="EMBL/GenBank/DDBJ databases">
        <title>three novel Halomonas strain isolated from plants.</title>
        <authorList>
            <person name="Sun C."/>
        </authorList>
    </citation>
    <scope>NUCLEOTIDE SEQUENCE [LARGE SCALE GENOMIC DNA]</scope>
    <source>
        <strain evidence="7 8">RC</strain>
    </source>
</reference>
<evidence type="ECO:0000256" key="4">
    <source>
        <dbReference type="ARBA" id="ARBA00023136"/>
    </source>
</evidence>
<evidence type="ECO:0000256" key="5">
    <source>
        <dbReference type="RuleBase" id="RU363032"/>
    </source>
</evidence>
<comment type="caution">
    <text evidence="7">The sequence shown here is derived from an EMBL/GenBank/DDBJ whole genome shotgun (WGS) entry which is preliminary data.</text>
</comment>
<evidence type="ECO:0000313" key="8">
    <source>
        <dbReference type="Proteomes" id="UP000286912"/>
    </source>
</evidence>
<dbReference type="AlphaFoldDB" id="A0A3S0X220"/>
<feature type="domain" description="ABC transmembrane type-1" evidence="6">
    <location>
        <begin position="74"/>
        <end position="282"/>
    </location>
</feature>
<comment type="subcellular location">
    <subcellularLocation>
        <location evidence="1 5">Cell membrane</location>
        <topology evidence="1 5">Multi-pass membrane protein</topology>
    </subcellularLocation>
</comment>
<proteinExistence type="inferred from homology"/>
<evidence type="ECO:0000256" key="1">
    <source>
        <dbReference type="ARBA" id="ARBA00004651"/>
    </source>
</evidence>
<evidence type="ECO:0000256" key="2">
    <source>
        <dbReference type="ARBA" id="ARBA00022692"/>
    </source>
</evidence>
<feature type="transmembrane region" description="Helical" evidence="5">
    <location>
        <begin position="113"/>
        <end position="134"/>
    </location>
</feature>